<dbReference type="InParanoid" id="A0A0V1AUJ3"/>
<evidence type="ECO:0000313" key="1">
    <source>
        <dbReference type="EMBL" id="KRY28481.1"/>
    </source>
</evidence>
<protein>
    <submittedName>
        <fullName evidence="1">Uncharacterized protein</fullName>
    </submittedName>
</protein>
<dbReference type="EMBL" id="JYDH01000203">
    <property type="protein sequence ID" value="KRY28481.1"/>
    <property type="molecule type" value="Genomic_DNA"/>
</dbReference>
<sequence>MTTRFYHGLALLPGRRSPPLILIVRLSSQVAPRVRLMFDLRV</sequence>
<gene>
    <name evidence="1" type="ORF">T01_11940</name>
</gene>
<proteinExistence type="predicted"/>
<evidence type="ECO:0000313" key="2">
    <source>
        <dbReference type="Proteomes" id="UP000054776"/>
    </source>
</evidence>
<dbReference type="Proteomes" id="UP000054776">
    <property type="component" value="Unassembled WGS sequence"/>
</dbReference>
<organism evidence="1 2">
    <name type="scientific">Trichinella spiralis</name>
    <name type="common">Trichina worm</name>
    <dbReference type="NCBI Taxonomy" id="6334"/>
    <lineage>
        <taxon>Eukaryota</taxon>
        <taxon>Metazoa</taxon>
        <taxon>Ecdysozoa</taxon>
        <taxon>Nematoda</taxon>
        <taxon>Enoplea</taxon>
        <taxon>Dorylaimia</taxon>
        <taxon>Trichinellida</taxon>
        <taxon>Trichinellidae</taxon>
        <taxon>Trichinella</taxon>
    </lineage>
</organism>
<name>A0A0V1AUJ3_TRISP</name>
<accession>A0A0V1AUJ3</accession>
<keyword evidence="2" id="KW-1185">Reference proteome</keyword>
<comment type="caution">
    <text evidence="1">The sequence shown here is derived from an EMBL/GenBank/DDBJ whole genome shotgun (WGS) entry which is preliminary data.</text>
</comment>
<dbReference type="AlphaFoldDB" id="A0A0V1AUJ3"/>
<reference evidence="1 2" key="1">
    <citation type="submission" date="2015-01" db="EMBL/GenBank/DDBJ databases">
        <title>Evolution of Trichinella species and genotypes.</title>
        <authorList>
            <person name="Korhonen P.K."/>
            <person name="Edoardo P."/>
            <person name="Giuseppe L.R."/>
            <person name="Gasser R.B."/>
        </authorList>
    </citation>
    <scope>NUCLEOTIDE SEQUENCE [LARGE SCALE GENOMIC DNA]</scope>
    <source>
        <strain evidence="1">ISS3</strain>
    </source>
</reference>